<organism evidence="5 6">
    <name type="scientific">Pseudomonas oryzihabitans</name>
    <dbReference type="NCBI Taxonomy" id="47885"/>
    <lineage>
        <taxon>Bacteria</taxon>
        <taxon>Pseudomonadati</taxon>
        <taxon>Pseudomonadota</taxon>
        <taxon>Gammaproteobacteria</taxon>
        <taxon>Pseudomonadales</taxon>
        <taxon>Pseudomonadaceae</taxon>
        <taxon>Pseudomonas</taxon>
    </lineage>
</organism>
<dbReference type="PANTHER" id="PTHR35603">
    <property type="match status" value="1"/>
</dbReference>
<sequence>MKPRYRLAVLCLGGSLAVTGCSNMSQNEWLNQENVGTVVGAAAGILIGSQIGGGSGRTAAMLAGALAGGALGKTLGAKLDQRDREALAVQTQKALEHAQDGQVTTWTSDHSGATARIVPVATETEARQVAVKRTPKVQKVEQLTLLNKPYQSIKSANLRAAPNDNAAKVGGLPTGTRFTALGRTGNDWIAVGRKGVTIGYVYAPLVTPATAATLATAGKTKAQPAPAVDLDTLDVASAKQQGVDLDAADLDAAPVQDKVAAKTTCRTLNYSLSQDGQQDQQTTKACQAADGAWELI</sequence>
<evidence type="ECO:0000256" key="1">
    <source>
        <dbReference type="ARBA" id="ARBA00004370"/>
    </source>
</evidence>
<dbReference type="AlphaFoldDB" id="A0A0U4WWR8"/>
<name>A0A0U4WWR8_9PSED</name>
<evidence type="ECO:0000259" key="4">
    <source>
        <dbReference type="Pfam" id="PF08239"/>
    </source>
</evidence>
<gene>
    <name evidence="5" type="ORF">APT59_21875</name>
</gene>
<evidence type="ECO:0000313" key="5">
    <source>
        <dbReference type="EMBL" id="ALZ86733.1"/>
    </source>
</evidence>
<dbReference type="RefSeq" id="WP_059316771.1">
    <property type="nucleotide sequence ID" value="NZ_CP013987.1"/>
</dbReference>
<dbReference type="InterPro" id="IPR008816">
    <property type="entry name" value="Gly_zipper_2TM_dom"/>
</dbReference>
<evidence type="ECO:0000256" key="2">
    <source>
        <dbReference type="ARBA" id="ARBA00023136"/>
    </source>
</evidence>
<dbReference type="PROSITE" id="PS51257">
    <property type="entry name" value="PROKAR_LIPOPROTEIN"/>
    <property type="match status" value="1"/>
</dbReference>
<evidence type="ECO:0000313" key="6">
    <source>
        <dbReference type="Proteomes" id="UP000064137"/>
    </source>
</evidence>
<dbReference type="Pfam" id="PF05433">
    <property type="entry name" value="Rick_17kDa_Anti"/>
    <property type="match status" value="1"/>
</dbReference>
<dbReference type="EMBL" id="CP013987">
    <property type="protein sequence ID" value="ALZ86733.1"/>
    <property type="molecule type" value="Genomic_DNA"/>
</dbReference>
<feature type="domain" description="SH3b" evidence="4">
    <location>
        <begin position="155"/>
        <end position="205"/>
    </location>
</feature>
<feature type="domain" description="Glycine zipper 2TM" evidence="3">
    <location>
        <begin position="35"/>
        <end position="74"/>
    </location>
</feature>
<dbReference type="GO" id="GO:0019867">
    <property type="term" value="C:outer membrane"/>
    <property type="evidence" value="ECO:0007669"/>
    <property type="project" value="InterPro"/>
</dbReference>
<dbReference type="InterPro" id="IPR003646">
    <property type="entry name" value="SH3-like_bac-type"/>
</dbReference>
<dbReference type="Proteomes" id="UP000064137">
    <property type="component" value="Chromosome"/>
</dbReference>
<dbReference type="OrthoDB" id="6853800at2"/>
<keyword evidence="2" id="KW-0472">Membrane</keyword>
<protein>
    <submittedName>
        <fullName evidence="5">Ligand-binding protein SH3</fullName>
    </submittedName>
</protein>
<reference evidence="5 6" key="1">
    <citation type="submission" date="2016-01" db="EMBL/GenBank/DDBJ databases">
        <title>Annotation of Pseudomonas oryzihabitans USDA-ARS-USMARC-56511.</title>
        <authorList>
            <person name="Harhay G.P."/>
            <person name="Harhay D.M."/>
            <person name="Smith T.P.L."/>
            <person name="Bono J.L."/>
            <person name="Heaton M.P."/>
            <person name="Clawson M.L."/>
            <person name="Chitko-Mckown C.G."/>
            <person name="Capik S.F."/>
            <person name="DeDonder K.D."/>
            <person name="Apley M.D."/>
            <person name="Lubbers B.V."/>
            <person name="White B.J."/>
            <person name="Larson R.L."/>
        </authorList>
    </citation>
    <scope>NUCLEOTIDE SEQUENCE [LARGE SCALE GENOMIC DNA]</scope>
    <source>
        <strain evidence="5 6">USDA-ARS-USMARC-56511</strain>
    </source>
</reference>
<dbReference type="InterPro" id="IPR051407">
    <property type="entry name" value="Bact_OM_lipoprot/Surf_antigen"/>
</dbReference>
<evidence type="ECO:0000259" key="3">
    <source>
        <dbReference type="Pfam" id="PF05433"/>
    </source>
</evidence>
<dbReference type="Pfam" id="PF08239">
    <property type="entry name" value="SH3_3"/>
    <property type="match status" value="1"/>
</dbReference>
<dbReference type="KEGG" id="por:APT59_21875"/>
<comment type="subcellular location">
    <subcellularLocation>
        <location evidence="1">Membrane</location>
    </subcellularLocation>
</comment>
<proteinExistence type="predicted"/>
<dbReference type="Gene3D" id="2.30.30.40">
    <property type="entry name" value="SH3 Domains"/>
    <property type="match status" value="1"/>
</dbReference>
<dbReference type="PANTHER" id="PTHR35603:SF2">
    <property type="entry name" value="OUTER MEMBRANE LIPOPROTEIN"/>
    <property type="match status" value="1"/>
</dbReference>
<accession>A0A0U4WWR8</accession>